<dbReference type="SUPFAM" id="SSF48371">
    <property type="entry name" value="ARM repeat"/>
    <property type="match status" value="1"/>
</dbReference>
<dbReference type="WBParaSite" id="EN70_6813">
    <property type="protein sequence ID" value="EN70_6813"/>
    <property type="gene ID" value="EN70_6813"/>
</dbReference>
<sequence length="455" mass="51519">MDILRKTRPTMGTVQQSFQLLNVLVDNYDPPVNEIHREGLDIILVEGMQFKYYATHALSVLARYMTEEQLKNLIPRGLKKGITAVLERDVFLIIQEGIEACSHIAVKSSSLRDNIASWASLRVTELLAAHHRGISLEFTRSVASLLQDLCYHKPIPEFVLKCVAGSVRFLLQHEEQEIRATVLNVMFQVASNEDFIITFEKSYMRSILQFFDSTIEDEARMAFFIIGYFVKQHSNNTITLLHLGLIKKIMPFLARHSVPQIGFETCLILQNLLSKRKYIKYVGSIVDSGIVLLLLKLLDDDTADYKDEACVTLRLLNEVWKPRHAVKVADAKHIKIMCNVLKRSNTKHIACTIALIHSVLKACSVLKAGFQLQRAKDLIKESKAYEYIAECTRENILINELAAEMCTLHLDDVKIDSNENHTEISHAQNSGSSKTEICVSQMVDDSQATTSHSTD</sequence>
<evidence type="ECO:0000256" key="3">
    <source>
        <dbReference type="ARBA" id="ARBA00022927"/>
    </source>
</evidence>
<comment type="similarity">
    <text evidence="1">Belongs to the importin alpha family.</text>
</comment>
<reference evidence="4" key="1">
    <citation type="submission" date="2012-04" db="EMBL/GenBank/DDBJ databases">
        <title>The Genome Sequence of Loa loa.</title>
        <authorList>
            <consortium name="The Broad Institute Genome Sequencing Platform"/>
            <consortium name="Broad Institute Genome Sequencing Center for Infectious Disease"/>
            <person name="Nutman T.B."/>
            <person name="Fink D.L."/>
            <person name="Russ C."/>
            <person name="Young S."/>
            <person name="Zeng Q."/>
            <person name="Gargeya S."/>
            <person name="Alvarado L."/>
            <person name="Berlin A."/>
            <person name="Chapman S.B."/>
            <person name="Chen Z."/>
            <person name="Freedman E."/>
            <person name="Gellesch M."/>
            <person name="Goldberg J."/>
            <person name="Griggs A."/>
            <person name="Gujja S."/>
            <person name="Heilman E.R."/>
            <person name="Heiman D."/>
            <person name="Howarth C."/>
            <person name="Mehta T."/>
            <person name="Neiman D."/>
            <person name="Pearson M."/>
            <person name="Roberts A."/>
            <person name="Saif S."/>
            <person name="Shea T."/>
            <person name="Shenoy N."/>
            <person name="Sisk P."/>
            <person name="Stolte C."/>
            <person name="Sykes S."/>
            <person name="White J."/>
            <person name="Yandava C."/>
            <person name="Haas B."/>
            <person name="Henn M.R."/>
            <person name="Nusbaum C."/>
            <person name="Birren B."/>
        </authorList>
    </citation>
    <scope>NUCLEOTIDE SEQUENCE [LARGE SCALE GENOMIC DNA]</scope>
</reference>
<evidence type="ECO:0000313" key="5">
    <source>
        <dbReference type="WBParaSite" id="EN70_6813"/>
    </source>
</evidence>
<organism evidence="4 5">
    <name type="scientific">Loa loa</name>
    <name type="common">Eye worm</name>
    <name type="synonym">Filaria loa</name>
    <dbReference type="NCBI Taxonomy" id="7209"/>
    <lineage>
        <taxon>Eukaryota</taxon>
        <taxon>Metazoa</taxon>
        <taxon>Ecdysozoa</taxon>
        <taxon>Nematoda</taxon>
        <taxon>Chromadorea</taxon>
        <taxon>Rhabditida</taxon>
        <taxon>Spirurina</taxon>
        <taxon>Spiruromorpha</taxon>
        <taxon>Filarioidea</taxon>
        <taxon>Onchocercidae</taxon>
        <taxon>Loa</taxon>
    </lineage>
</organism>
<dbReference type="GO" id="GO:0015031">
    <property type="term" value="P:protein transport"/>
    <property type="evidence" value="ECO:0007669"/>
    <property type="project" value="UniProtKB-KW"/>
</dbReference>
<evidence type="ECO:0000256" key="1">
    <source>
        <dbReference type="ARBA" id="ARBA00010394"/>
    </source>
</evidence>
<dbReference type="PANTHER" id="PTHR23316">
    <property type="entry name" value="IMPORTIN ALPHA"/>
    <property type="match status" value="1"/>
</dbReference>
<dbReference type="Proteomes" id="UP000095285">
    <property type="component" value="Unassembled WGS sequence"/>
</dbReference>
<evidence type="ECO:0000256" key="2">
    <source>
        <dbReference type="ARBA" id="ARBA00022448"/>
    </source>
</evidence>
<dbReference type="InterPro" id="IPR011989">
    <property type="entry name" value="ARM-like"/>
</dbReference>
<proteinExistence type="inferred from homology"/>
<keyword evidence="4" id="KW-1185">Reference proteome</keyword>
<evidence type="ECO:0000313" key="4">
    <source>
        <dbReference type="Proteomes" id="UP000095285"/>
    </source>
</evidence>
<reference evidence="5" key="2">
    <citation type="submission" date="2016-11" db="UniProtKB">
        <authorList>
            <consortium name="WormBaseParasite"/>
        </authorList>
    </citation>
    <scope>IDENTIFICATION</scope>
</reference>
<dbReference type="InterPro" id="IPR016024">
    <property type="entry name" value="ARM-type_fold"/>
</dbReference>
<dbReference type="STRING" id="7209.A0A1I7VVP6"/>
<keyword evidence="3" id="KW-0653">Protein transport</keyword>
<dbReference type="Gene3D" id="1.25.10.10">
    <property type="entry name" value="Leucine-rich Repeat Variant"/>
    <property type="match status" value="1"/>
</dbReference>
<protein>
    <submittedName>
        <fullName evidence="5">Armadillo-type fold,Armadillo-like helical</fullName>
    </submittedName>
</protein>
<name>A0A1I7VVP6_LOALO</name>
<dbReference type="AlphaFoldDB" id="A0A1I7VVP6"/>
<accession>A0A1I7VVP6</accession>
<keyword evidence="2" id="KW-0813">Transport</keyword>